<dbReference type="GO" id="GO:0000166">
    <property type="term" value="F:nucleotide binding"/>
    <property type="evidence" value="ECO:0007669"/>
    <property type="project" value="UniProtKB-KW"/>
</dbReference>
<feature type="region of interest" description="Disordered" evidence="8">
    <location>
        <begin position="116"/>
        <end position="148"/>
    </location>
</feature>
<dbReference type="EnsemblProtists" id="EKX49064">
    <property type="protein sequence ID" value="EKX49064"/>
    <property type="gene ID" value="GUITHDRAFT_85866"/>
</dbReference>
<comment type="subcellular location">
    <subcellularLocation>
        <location evidence="1">Plastid</location>
        <location evidence="1">Chloroplast</location>
    </subcellularLocation>
</comment>
<keyword evidence="3" id="KW-0378">Hydrolase</keyword>
<gene>
    <name evidence="10" type="ORF">GUITHDRAFT_85866</name>
</gene>
<evidence type="ECO:0000256" key="3">
    <source>
        <dbReference type="ARBA" id="ARBA00022801"/>
    </source>
</evidence>
<feature type="repeat" description="ANK" evidence="7">
    <location>
        <begin position="65"/>
        <end position="104"/>
    </location>
</feature>
<dbReference type="PANTHER" id="PTHR13748:SF70">
    <property type="entry name" value="COBW_HYPB_UREG NUCLEOTIDE-BINDING DOMAIN-CONTAINING PROTEIN"/>
    <property type="match status" value="1"/>
</dbReference>
<dbReference type="InterPro" id="IPR003495">
    <property type="entry name" value="CobW/HypB/UreG_nucleotide-bd"/>
</dbReference>
<dbReference type="InterPro" id="IPR051316">
    <property type="entry name" value="Zinc-reg_GTPase_activator"/>
</dbReference>
<evidence type="ECO:0000313" key="12">
    <source>
        <dbReference type="Proteomes" id="UP000011087"/>
    </source>
</evidence>
<dbReference type="InterPro" id="IPR027417">
    <property type="entry name" value="P-loop_NTPase"/>
</dbReference>
<keyword evidence="4" id="KW-0143">Chaperone</keyword>
<reference evidence="11" key="3">
    <citation type="submission" date="2016-03" db="UniProtKB">
        <authorList>
            <consortium name="EnsemblProtists"/>
        </authorList>
    </citation>
    <scope>IDENTIFICATION</scope>
</reference>
<keyword evidence="7" id="KW-0040">ANK repeat</keyword>
<dbReference type="OMA" id="NGCICCF"/>
<organism evidence="10">
    <name type="scientific">Guillardia theta (strain CCMP2712)</name>
    <name type="common">Cryptophyte</name>
    <dbReference type="NCBI Taxonomy" id="905079"/>
    <lineage>
        <taxon>Eukaryota</taxon>
        <taxon>Cryptophyceae</taxon>
        <taxon>Pyrenomonadales</taxon>
        <taxon>Geminigeraceae</taxon>
        <taxon>Guillardia</taxon>
    </lineage>
</organism>
<sequence>MELLSACQRGDEETLRKLLQEGKDPSEANGVGQTGLHVAALWGRPAILDMLIKAGANLNAANSFSGATPLHCAAQENERGDGRGRIECVLKLIAAGADPSIRDMRGRKPAFYSRNADVRAALGAPPEPEEDEEEDEEEEDDEEFLPDSEKTPVTIVTGFLGAGKTTLINYILHERHGKKIAVVENEFGAVDIDSSLVTANLQAKEDVISMDNGCVCCTVRGDLVKAFKSLAERNEKYDAVIIETTGMADPAPVAFTFNTQREVGAKFRIDAILCLVDAKHIQQHLDDVREAGVINEAVNQIAFADKILLNKIDLVSQEEKSTVRRSIKSINATAQIIETERSRANLDLLLGIGSFSLESHDHDGPTPKKPKRSAHLSGVSSVGVEIDGELDEQKFNIFMTKLLQEKARDLYRSKGVLKFHGSDDKFVFHGVHEQIAFGPVEDGWNEGEKKKVKVVFIGRNLDKEALHKGLEACKV</sequence>
<feature type="repeat" description="ANK" evidence="7">
    <location>
        <begin position="31"/>
        <end position="63"/>
    </location>
</feature>
<dbReference type="SUPFAM" id="SSF90002">
    <property type="entry name" value="Hypothetical protein YjiA, C-terminal domain"/>
    <property type="match status" value="1"/>
</dbReference>
<dbReference type="eggNOG" id="KOG2743">
    <property type="taxonomic scope" value="Eukaryota"/>
</dbReference>
<dbReference type="GeneID" id="17305898"/>
<dbReference type="HOGENOM" id="CLU_017452_0_2_1"/>
<protein>
    <recommendedName>
        <fullName evidence="9">CobW C-terminal domain-containing protein</fullName>
    </recommendedName>
</protein>
<dbReference type="SUPFAM" id="SSF48403">
    <property type="entry name" value="Ankyrin repeat"/>
    <property type="match status" value="1"/>
</dbReference>
<dbReference type="GO" id="GO:0016787">
    <property type="term" value="F:hydrolase activity"/>
    <property type="evidence" value="ECO:0007669"/>
    <property type="project" value="UniProtKB-KW"/>
</dbReference>
<dbReference type="Pfam" id="PF02492">
    <property type="entry name" value="cobW"/>
    <property type="match status" value="1"/>
</dbReference>
<dbReference type="PaxDb" id="55529-EKX49064"/>
<comment type="similarity">
    <text evidence="5">Belongs to the SIMIBI class G3E GTPase family. ZNG1 subfamily.</text>
</comment>
<reference evidence="10 12" key="1">
    <citation type="journal article" date="2012" name="Nature">
        <title>Algal genomes reveal evolutionary mosaicism and the fate of nucleomorphs.</title>
        <authorList>
            <consortium name="DOE Joint Genome Institute"/>
            <person name="Curtis B.A."/>
            <person name="Tanifuji G."/>
            <person name="Burki F."/>
            <person name="Gruber A."/>
            <person name="Irimia M."/>
            <person name="Maruyama S."/>
            <person name="Arias M.C."/>
            <person name="Ball S.G."/>
            <person name="Gile G.H."/>
            <person name="Hirakawa Y."/>
            <person name="Hopkins J.F."/>
            <person name="Kuo A."/>
            <person name="Rensing S.A."/>
            <person name="Schmutz J."/>
            <person name="Symeonidi A."/>
            <person name="Elias M."/>
            <person name="Eveleigh R.J."/>
            <person name="Herman E.K."/>
            <person name="Klute M.J."/>
            <person name="Nakayama T."/>
            <person name="Obornik M."/>
            <person name="Reyes-Prieto A."/>
            <person name="Armbrust E.V."/>
            <person name="Aves S.J."/>
            <person name="Beiko R.G."/>
            <person name="Coutinho P."/>
            <person name="Dacks J.B."/>
            <person name="Durnford D.G."/>
            <person name="Fast N.M."/>
            <person name="Green B.R."/>
            <person name="Grisdale C.J."/>
            <person name="Hempel F."/>
            <person name="Henrissat B."/>
            <person name="Hoppner M.P."/>
            <person name="Ishida K."/>
            <person name="Kim E."/>
            <person name="Koreny L."/>
            <person name="Kroth P.G."/>
            <person name="Liu Y."/>
            <person name="Malik S.B."/>
            <person name="Maier U.G."/>
            <person name="McRose D."/>
            <person name="Mock T."/>
            <person name="Neilson J.A."/>
            <person name="Onodera N.T."/>
            <person name="Poole A.M."/>
            <person name="Pritham E.J."/>
            <person name="Richards T.A."/>
            <person name="Rocap G."/>
            <person name="Roy S.W."/>
            <person name="Sarai C."/>
            <person name="Schaack S."/>
            <person name="Shirato S."/>
            <person name="Slamovits C.H."/>
            <person name="Spencer D.F."/>
            <person name="Suzuki S."/>
            <person name="Worden A.Z."/>
            <person name="Zauner S."/>
            <person name="Barry K."/>
            <person name="Bell C."/>
            <person name="Bharti A.K."/>
            <person name="Crow J.A."/>
            <person name="Grimwood J."/>
            <person name="Kramer R."/>
            <person name="Lindquist E."/>
            <person name="Lucas S."/>
            <person name="Salamov A."/>
            <person name="McFadden G.I."/>
            <person name="Lane C.E."/>
            <person name="Keeling P.J."/>
            <person name="Gray M.W."/>
            <person name="Grigoriev I.V."/>
            <person name="Archibald J.M."/>
        </authorList>
    </citation>
    <scope>NUCLEOTIDE SEQUENCE</scope>
    <source>
        <strain evidence="10 12">CCMP2712</strain>
    </source>
</reference>
<evidence type="ECO:0000259" key="9">
    <source>
        <dbReference type="SMART" id="SM00833"/>
    </source>
</evidence>
<dbReference type="PANTHER" id="PTHR13748">
    <property type="entry name" value="COBW-RELATED"/>
    <property type="match status" value="1"/>
</dbReference>
<reference evidence="12" key="2">
    <citation type="submission" date="2012-11" db="EMBL/GenBank/DDBJ databases">
        <authorList>
            <person name="Kuo A."/>
            <person name="Curtis B.A."/>
            <person name="Tanifuji G."/>
            <person name="Burki F."/>
            <person name="Gruber A."/>
            <person name="Irimia M."/>
            <person name="Maruyama S."/>
            <person name="Arias M.C."/>
            <person name="Ball S.G."/>
            <person name="Gile G.H."/>
            <person name="Hirakawa Y."/>
            <person name="Hopkins J.F."/>
            <person name="Rensing S.A."/>
            <person name="Schmutz J."/>
            <person name="Symeonidi A."/>
            <person name="Elias M."/>
            <person name="Eveleigh R.J."/>
            <person name="Herman E.K."/>
            <person name="Klute M.J."/>
            <person name="Nakayama T."/>
            <person name="Obornik M."/>
            <person name="Reyes-Prieto A."/>
            <person name="Armbrust E.V."/>
            <person name="Aves S.J."/>
            <person name="Beiko R.G."/>
            <person name="Coutinho P."/>
            <person name="Dacks J.B."/>
            <person name="Durnford D.G."/>
            <person name="Fast N.M."/>
            <person name="Green B.R."/>
            <person name="Grisdale C."/>
            <person name="Hempe F."/>
            <person name="Henrissat B."/>
            <person name="Hoppner M.P."/>
            <person name="Ishida K.-I."/>
            <person name="Kim E."/>
            <person name="Koreny L."/>
            <person name="Kroth P.G."/>
            <person name="Liu Y."/>
            <person name="Malik S.-B."/>
            <person name="Maier U.G."/>
            <person name="McRose D."/>
            <person name="Mock T."/>
            <person name="Neilson J.A."/>
            <person name="Onodera N.T."/>
            <person name="Poole A.M."/>
            <person name="Pritham E.J."/>
            <person name="Richards T.A."/>
            <person name="Rocap G."/>
            <person name="Roy S.W."/>
            <person name="Sarai C."/>
            <person name="Schaack S."/>
            <person name="Shirato S."/>
            <person name="Slamovits C.H."/>
            <person name="Spencer D.F."/>
            <person name="Suzuki S."/>
            <person name="Worden A.Z."/>
            <person name="Zauner S."/>
            <person name="Barry K."/>
            <person name="Bell C."/>
            <person name="Bharti A.K."/>
            <person name="Crow J.A."/>
            <person name="Grimwood J."/>
            <person name="Kramer R."/>
            <person name="Lindquist E."/>
            <person name="Lucas S."/>
            <person name="Salamov A."/>
            <person name="McFadden G.I."/>
            <person name="Lane C.E."/>
            <person name="Keeling P.J."/>
            <person name="Gray M.W."/>
            <person name="Grigoriev I.V."/>
            <person name="Archibald J.M."/>
        </authorList>
    </citation>
    <scope>NUCLEOTIDE SEQUENCE</scope>
    <source>
        <strain evidence="12">CCMP2712</strain>
    </source>
</reference>
<proteinExistence type="inferred from homology"/>
<evidence type="ECO:0000256" key="4">
    <source>
        <dbReference type="ARBA" id="ARBA00023186"/>
    </source>
</evidence>
<dbReference type="KEGG" id="gtt:GUITHDRAFT_85866"/>
<dbReference type="Gene3D" id="3.30.1220.10">
    <property type="entry name" value="CobW-like, C-terminal domain"/>
    <property type="match status" value="1"/>
</dbReference>
<comment type="catalytic activity">
    <reaction evidence="6">
        <text>GTP + H2O = GDP + phosphate + H(+)</text>
        <dbReference type="Rhea" id="RHEA:19669"/>
        <dbReference type="ChEBI" id="CHEBI:15377"/>
        <dbReference type="ChEBI" id="CHEBI:15378"/>
        <dbReference type="ChEBI" id="CHEBI:37565"/>
        <dbReference type="ChEBI" id="CHEBI:43474"/>
        <dbReference type="ChEBI" id="CHEBI:58189"/>
    </reaction>
    <physiologicalReaction direction="left-to-right" evidence="6">
        <dbReference type="Rhea" id="RHEA:19670"/>
    </physiologicalReaction>
</comment>
<evidence type="ECO:0000313" key="11">
    <source>
        <dbReference type="EnsemblProtists" id="EKX49064"/>
    </source>
</evidence>
<name>L1JLL4_GUITC</name>
<dbReference type="SMART" id="SM00833">
    <property type="entry name" value="CobW_C"/>
    <property type="match status" value="1"/>
</dbReference>
<evidence type="ECO:0000256" key="7">
    <source>
        <dbReference type="PROSITE-ProRule" id="PRU00023"/>
    </source>
</evidence>
<keyword evidence="12" id="KW-1185">Reference proteome</keyword>
<dbReference type="Pfam" id="PF07683">
    <property type="entry name" value="CobW_C"/>
    <property type="match status" value="1"/>
</dbReference>
<dbReference type="CDD" id="cd03112">
    <property type="entry name" value="CobW-like"/>
    <property type="match status" value="1"/>
</dbReference>
<dbReference type="Gene3D" id="1.25.40.20">
    <property type="entry name" value="Ankyrin repeat-containing domain"/>
    <property type="match status" value="1"/>
</dbReference>
<evidence type="ECO:0000256" key="8">
    <source>
        <dbReference type="SAM" id="MobiDB-lite"/>
    </source>
</evidence>
<dbReference type="SMART" id="SM00248">
    <property type="entry name" value="ANK"/>
    <property type="match status" value="3"/>
</dbReference>
<evidence type="ECO:0000256" key="5">
    <source>
        <dbReference type="ARBA" id="ARBA00034320"/>
    </source>
</evidence>
<evidence type="ECO:0000256" key="6">
    <source>
        <dbReference type="ARBA" id="ARBA00049117"/>
    </source>
</evidence>
<dbReference type="PROSITE" id="PS50297">
    <property type="entry name" value="ANK_REP_REGION"/>
    <property type="match status" value="1"/>
</dbReference>
<dbReference type="EMBL" id="JH992983">
    <property type="protein sequence ID" value="EKX49064.1"/>
    <property type="molecule type" value="Genomic_DNA"/>
</dbReference>
<feature type="compositionally biased region" description="Acidic residues" evidence="8">
    <location>
        <begin position="127"/>
        <end position="146"/>
    </location>
</feature>
<evidence type="ECO:0000256" key="1">
    <source>
        <dbReference type="ARBA" id="ARBA00004229"/>
    </source>
</evidence>
<dbReference type="AlphaFoldDB" id="L1JLL4"/>
<dbReference type="Pfam" id="PF12796">
    <property type="entry name" value="Ank_2"/>
    <property type="match status" value="1"/>
</dbReference>
<dbReference type="InterPro" id="IPR036627">
    <property type="entry name" value="CobW-likC_sf"/>
</dbReference>
<dbReference type="Proteomes" id="UP000011087">
    <property type="component" value="Unassembled WGS sequence"/>
</dbReference>
<keyword evidence="2" id="KW-0547">Nucleotide-binding</keyword>
<dbReference type="eggNOG" id="KOG0509">
    <property type="taxonomic scope" value="Eukaryota"/>
</dbReference>
<dbReference type="GO" id="GO:0009507">
    <property type="term" value="C:chloroplast"/>
    <property type="evidence" value="ECO:0007669"/>
    <property type="project" value="UniProtKB-SubCell"/>
</dbReference>
<dbReference type="PROSITE" id="PS50088">
    <property type="entry name" value="ANK_REPEAT"/>
    <property type="match status" value="2"/>
</dbReference>
<dbReference type="OrthoDB" id="258627at2759"/>
<evidence type="ECO:0000313" key="10">
    <source>
        <dbReference type="EMBL" id="EKX49064.1"/>
    </source>
</evidence>
<dbReference type="InterPro" id="IPR002110">
    <property type="entry name" value="Ankyrin_rpt"/>
</dbReference>
<dbReference type="RefSeq" id="XP_005836044.1">
    <property type="nucleotide sequence ID" value="XM_005835987.1"/>
</dbReference>
<dbReference type="Gene3D" id="3.40.50.300">
    <property type="entry name" value="P-loop containing nucleotide triphosphate hydrolases"/>
    <property type="match status" value="1"/>
</dbReference>
<dbReference type="InterPro" id="IPR036770">
    <property type="entry name" value="Ankyrin_rpt-contain_sf"/>
</dbReference>
<evidence type="ECO:0000256" key="2">
    <source>
        <dbReference type="ARBA" id="ARBA00022741"/>
    </source>
</evidence>
<dbReference type="SUPFAM" id="SSF52540">
    <property type="entry name" value="P-loop containing nucleoside triphosphate hydrolases"/>
    <property type="match status" value="1"/>
</dbReference>
<dbReference type="STRING" id="905079.L1JLL4"/>
<dbReference type="InterPro" id="IPR011629">
    <property type="entry name" value="CobW-like_C"/>
</dbReference>
<feature type="domain" description="CobW C-terminal" evidence="9">
    <location>
        <begin position="379"/>
        <end position="474"/>
    </location>
</feature>
<accession>L1JLL4</accession>